<dbReference type="SUPFAM" id="SSF53383">
    <property type="entry name" value="PLP-dependent transferases"/>
    <property type="match status" value="1"/>
</dbReference>
<protein>
    <submittedName>
        <fullName evidence="4">Glutamate-1-semialdehyde 2,1-aminomutase</fullName>
    </submittedName>
</protein>
<dbReference type="PANTHER" id="PTHR43713">
    <property type="entry name" value="GLUTAMATE-1-SEMIALDEHYDE 2,1-AMINOMUTASE"/>
    <property type="match status" value="1"/>
</dbReference>
<dbReference type="PANTHER" id="PTHR43713:SF3">
    <property type="entry name" value="GLUTAMATE-1-SEMIALDEHYDE 2,1-AMINOMUTASE 1, CHLOROPLASTIC-RELATED"/>
    <property type="match status" value="1"/>
</dbReference>
<dbReference type="Gene3D" id="3.90.1150.10">
    <property type="entry name" value="Aspartate Aminotransferase, domain 1"/>
    <property type="match status" value="1"/>
</dbReference>
<evidence type="ECO:0000313" key="4">
    <source>
        <dbReference type="EMBL" id="SEE69539.1"/>
    </source>
</evidence>
<evidence type="ECO:0000256" key="1">
    <source>
        <dbReference type="ARBA" id="ARBA00001933"/>
    </source>
</evidence>
<proteinExistence type="inferred from homology"/>
<gene>
    <name evidence="4" type="ORF">SAMN04488561_2304</name>
</gene>
<evidence type="ECO:0000313" key="5">
    <source>
        <dbReference type="Proteomes" id="UP000181980"/>
    </source>
</evidence>
<reference evidence="5" key="1">
    <citation type="submission" date="2016-10" db="EMBL/GenBank/DDBJ databases">
        <authorList>
            <person name="Varghese N."/>
            <person name="Submissions S."/>
        </authorList>
    </citation>
    <scope>NUCLEOTIDE SEQUENCE [LARGE SCALE GENOMIC DNA]</scope>
    <source>
        <strain evidence="5">DSM 45237</strain>
    </source>
</reference>
<dbReference type="EMBL" id="FNUC01000003">
    <property type="protein sequence ID" value="SEE69539.1"/>
    <property type="molecule type" value="Genomic_DNA"/>
</dbReference>
<dbReference type="InterPro" id="IPR049704">
    <property type="entry name" value="Aminotrans_3_PPA_site"/>
</dbReference>
<dbReference type="Proteomes" id="UP000181980">
    <property type="component" value="Unassembled WGS sequence"/>
</dbReference>
<dbReference type="InterPro" id="IPR015422">
    <property type="entry name" value="PyrdxlP-dep_Trfase_small"/>
</dbReference>
<dbReference type="Gene3D" id="3.40.640.10">
    <property type="entry name" value="Type I PLP-dependent aspartate aminotransferase-like (Major domain)"/>
    <property type="match status" value="1"/>
</dbReference>
<comment type="cofactor">
    <cofactor evidence="1">
        <name>pyridoxal 5'-phosphate</name>
        <dbReference type="ChEBI" id="CHEBI:597326"/>
    </cofactor>
</comment>
<sequence length="441" mass="47013">MEHLPLRRQVARFPVTAWEARLSTVLERSAAFSSRARELTPGGVHSNVRLSAPSIFFERGEGAWLYDADGNDYVDYLLGQGPNFLGHAPARVNDAVAAEARRGSVFGANHVLENEAGELFLDTVGWAERVRFGVTGTESDQAALRLARAATGRNRFVRFAGTYHGWLDNVLMSMVDGKPAPGSAGQLSHSLTEAYVLPFNDAAALEATLAEHDDIAAVIVEPVMFNNGAIPPAEGFLAHVRRLCDAHGVVLIFDEVITGFRVALGGAAERFGVRPDLAVYGKAMAGGWPVSALAGSAALMDRFAEGVVHAGTFNGSVPACAAVIASLKALREDPPYARLEEYGDSLMDAIVEIGRDHGLPLRAQGLPMAFHVSFGDPAPVHDYAGLAGLDLDRYAAFSHTLADHGVWVAARGIWYVSAAHADKEMAATLERFDTAAAQVSA</sequence>
<dbReference type="Pfam" id="PF00202">
    <property type="entry name" value="Aminotran_3"/>
    <property type="match status" value="1"/>
</dbReference>
<keyword evidence="2 3" id="KW-0663">Pyridoxal phosphate</keyword>
<comment type="similarity">
    <text evidence="3">Belongs to the class-III pyridoxal-phosphate-dependent aminotransferase family.</text>
</comment>
<dbReference type="GO" id="GO:0008483">
    <property type="term" value="F:transaminase activity"/>
    <property type="evidence" value="ECO:0007669"/>
    <property type="project" value="InterPro"/>
</dbReference>
<dbReference type="InterPro" id="IPR005814">
    <property type="entry name" value="Aminotrans_3"/>
</dbReference>
<dbReference type="GO" id="GO:0030170">
    <property type="term" value="F:pyridoxal phosphate binding"/>
    <property type="evidence" value="ECO:0007669"/>
    <property type="project" value="InterPro"/>
</dbReference>
<accession>A0A1H5KXF3</accession>
<dbReference type="InterPro" id="IPR015421">
    <property type="entry name" value="PyrdxlP-dep_Trfase_major"/>
</dbReference>
<name>A0A1H5KXF3_9ACTN</name>
<dbReference type="PROSITE" id="PS00600">
    <property type="entry name" value="AA_TRANSFER_CLASS_3"/>
    <property type="match status" value="1"/>
</dbReference>
<evidence type="ECO:0000256" key="3">
    <source>
        <dbReference type="RuleBase" id="RU003560"/>
    </source>
</evidence>
<evidence type="ECO:0000256" key="2">
    <source>
        <dbReference type="ARBA" id="ARBA00022898"/>
    </source>
</evidence>
<dbReference type="InterPro" id="IPR015424">
    <property type="entry name" value="PyrdxlP-dep_Trfase"/>
</dbReference>
<organism evidence="4 5">
    <name type="scientific">Jiangella alba</name>
    <dbReference type="NCBI Taxonomy" id="561176"/>
    <lineage>
        <taxon>Bacteria</taxon>
        <taxon>Bacillati</taxon>
        <taxon>Actinomycetota</taxon>
        <taxon>Actinomycetes</taxon>
        <taxon>Jiangellales</taxon>
        <taxon>Jiangellaceae</taxon>
        <taxon>Jiangella</taxon>
    </lineage>
</organism>
<dbReference type="AlphaFoldDB" id="A0A1H5KXF3"/>
<dbReference type="STRING" id="561176.SAMN04488561_2304"/>
<keyword evidence="5" id="KW-1185">Reference proteome</keyword>